<dbReference type="EMBL" id="JYDL01000199">
    <property type="protein sequence ID" value="KRX13472.1"/>
    <property type="molecule type" value="Genomic_DNA"/>
</dbReference>
<feature type="compositionally biased region" description="Basic and acidic residues" evidence="2">
    <location>
        <begin position="219"/>
        <end position="228"/>
    </location>
</feature>
<evidence type="ECO:0000313" key="3">
    <source>
        <dbReference type="EMBL" id="KRX13472.1"/>
    </source>
</evidence>
<feature type="compositionally biased region" description="Polar residues" evidence="2">
    <location>
        <begin position="628"/>
        <end position="639"/>
    </location>
</feature>
<sequence length="1062" mass="123509">MDFESMMVEDGTFGQDKKEEKFENEAIFNNQAKYFSNTDHLSNSSEQTESIDEQEAEEESGQQVDESEHEEKEKDEDAVIVEEVETEKEEEEEEEENANNNNNAEDEEETVVVENVEVEKEEEEEEEEEEEDDDDDDEEKEESEVEVEVKEAVVVEDAEIEEEKNEEKEKELLNMEYNDDQVDQDQLINEETPTHPADDEAVDVSESEQMHEEENDEDTVNKNKDDKSINSLEEWMASKEQVEIDANANNEIQKSSTENETTTIINAEADAKDDSISVEQNMEKEEIGDSTGEELDDQSEFSDEETEAQNQTDYATLDAEKNEAPNDIQLQKNSACENVELKQSNEEPPENHQLKDLMMENTEEIQEIDHDDTEQSIVEKTMDENDETVEDEISIKVETEKHIDQPIYLDISTGYTYATTAEEEQTEAVENSDIISVPEILSEQCPEIVETQLFDKEEEVVQVKEDQDENTIGTEDVERFTDANSSELQNADKVKEAILETAPLNGEILPEEIVKDDQIEDITENEKKDNFLEREEESINESSDAKMEIIEERQIQPAEIEMKTSDISELNNNVELSKEEETENLINNEVINETILHKVEVKEGITEKVNEVGEIIDQGEQDAEQVKQESGTLADSSEIVNPPDNAKDQMNEEEKKANNENVSDRKISEIPIQFIEIKQTDDSAENMNEIAVEIFEQNPDDAKDETVEKQSELKQKDEVDTVKKSAEDLNNNDISEKNNNYLLKSEMENEMKESSEKIGIDEESAKPMMQQAENEINKSSLNEPAKVEMNKQENMNEIVAQKFDTSEEWKMIDAEVEEIKKRRNRQTHESKEINDSYPFLPSRSSASLSLSSSYHGDLHSRPMNHYVSIFDNQVNTGPFSQSSYGSLTRSRSRSRERLGYSNMYRTSSFSKLSSYHDFDNIRWTKPSTQIPLRSTSFTAFMDYYDKVKDNLHRTYSNQKLYERKTYTPRWTRSESRNNFWNYYDQMKRDLRRTYVKPSLYESKLSYSIFPIRSRSFDRLSSYYRRMKTEFRNANAYFKSSYTRPFSRIRSFYRPWKFDTYLF</sequence>
<feature type="coiled-coil region" evidence="1">
    <location>
        <begin position="532"/>
        <end position="580"/>
    </location>
</feature>
<feature type="compositionally biased region" description="Low complexity" evidence="2">
    <location>
        <begin position="255"/>
        <end position="268"/>
    </location>
</feature>
<organism evidence="3 4">
    <name type="scientific">Trichinella nelsoni</name>
    <dbReference type="NCBI Taxonomy" id="6336"/>
    <lineage>
        <taxon>Eukaryota</taxon>
        <taxon>Metazoa</taxon>
        <taxon>Ecdysozoa</taxon>
        <taxon>Nematoda</taxon>
        <taxon>Enoplea</taxon>
        <taxon>Dorylaimia</taxon>
        <taxon>Trichinellida</taxon>
        <taxon>Trichinellidae</taxon>
        <taxon>Trichinella</taxon>
    </lineage>
</organism>
<dbReference type="AlphaFoldDB" id="A0A0V0RGE6"/>
<feature type="region of interest" description="Disordered" evidence="2">
    <location>
        <begin position="695"/>
        <end position="737"/>
    </location>
</feature>
<keyword evidence="1" id="KW-0175">Coiled coil</keyword>
<feature type="compositionally biased region" description="Acidic residues" evidence="2">
    <location>
        <begin position="119"/>
        <end position="146"/>
    </location>
</feature>
<accession>A0A0V0RGE6</accession>
<reference evidence="3 4" key="1">
    <citation type="submission" date="2015-01" db="EMBL/GenBank/DDBJ databases">
        <title>Evolution of Trichinella species and genotypes.</title>
        <authorList>
            <person name="Korhonen P.K."/>
            <person name="Edoardo P."/>
            <person name="Giuseppe L.R."/>
            <person name="Gasser R.B."/>
        </authorList>
    </citation>
    <scope>NUCLEOTIDE SEQUENCE [LARGE SCALE GENOMIC DNA]</scope>
    <source>
        <strain evidence="3">ISS37</strain>
    </source>
</reference>
<feature type="compositionally biased region" description="Basic and acidic residues" evidence="2">
    <location>
        <begin position="15"/>
        <end position="24"/>
    </location>
</feature>
<feature type="compositionally biased region" description="Acidic residues" evidence="2">
    <location>
        <begin position="78"/>
        <end position="97"/>
    </location>
</feature>
<proteinExistence type="predicted"/>
<feature type="region of interest" description="Disordered" evidence="2">
    <location>
        <begin position="615"/>
        <end position="664"/>
    </location>
</feature>
<evidence type="ECO:0000256" key="2">
    <source>
        <dbReference type="SAM" id="MobiDB-lite"/>
    </source>
</evidence>
<dbReference type="Proteomes" id="UP000054630">
    <property type="component" value="Unassembled WGS sequence"/>
</dbReference>
<gene>
    <name evidence="3" type="ORF">T07_1957</name>
</gene>
<feature type="compositionally biased region" description="Acidic residues" evidence="2">
    <location>
        <begin position="199"/>
        <end position="218"/>
    </location>
</feature>
<dbReference type="STRING" id="6336.A0A0V0RGE6"/>
<feature type="compositionally biased region" description="Acidic residues" evidence="2">
    <location>
        <begin position="288"/>
        <end position="307"/>
    </location>
</feature>
<comment type="caution">
    <text evidence="3">The sequence shown here is derived from an EMBL/GenBank/DDBJ whole genome shotgun (WGS) entry which is preliminary data.</text>
</comment>
<feature type="compositionally biased region" description="Basic and acidic residues" evidence="2">
    <location>
        <begin position="700"/>
        <end position="727"/>
    </location>
</feature>
<feature type="compositionally biased region" description="Basic and acidic residues" evidence="2">
    <location>
        <begin position="645"/>
        <end position="664"/>
    </location>
</feature>
<feature type="compositionally biased region" description="Polar residues" evidence="2">
    <location>
        <begin position="728"/>
        <end position="737"/>
    </location>
</feature>
<feature type="compositionally biased region" description="Acidic residues" evidence="2">
    <location>
        <begin position="154"/>
        <end position="164"/>
    </location>
</feature>
<feature type="compositionally biased region" description="Polar residues" evidence="2">
    <location>
        <begin position="27"/>
        <end position="45"/>
    </location>
</feature>
<feature type="compositionally biased region" description="Acidic residues" evidence="2">
    <location>
        <begin position="49"/>
        <end position="68"/>
    </location>
</feature>
<dbReference type="OrthoDB" id="5920006at2759"/>
<keyword evidence="4" id="KW-1185">Reference proteome</keyword>
<name>A0A0V0RGE6_9BILA</name>
<feature type="compositionally biased region" description="Basic and acidic residues" evidence="2">
    <location>
        <begin position="269"/>
        <end position="287"/>
    </location>
</feature>
<evidence type="ECO:0000256" key="1">
    <source>
        <dbReference type="SAM" id="Coils"/>
    </source>
</evidence>
<evidence type="ECO:0000313" key="4">
    <source>
        <dbReference type="Proteomes" id="UP000054630"/>
    </source>
</evidence>
<protein>
    <submittedName>
        <fullName evidence="3">Uncharacterized protein</fullName>
    </submittedName>
</protein>
<feature type="region of interest" description="Disordered" evidence="2">
    <location>
        <begin position="1"/>
        <end position="325"/>
    </location>
</feature>